<dbReference type="GeneID" id="89922303"/>
<proteinExistence type="predicted"/>
<feature type="region of interest" description="Disordered" evidence="3">
    <location>
        <begin position="79"/>
        <end position="104"/>
    </location>
</feature>
<sequence>MGLKGGDRGGSSGKAQLDAVQTEPSATKGVFLDFLWPPQALAWLRRKQTQPLQRWERRNMSRLPRGYVLASKRYASDTYRPLAEETPKAGSTPKNSKSLEPRSAQYAHDRVFEKAAGFEVPIAYTPFQPVATERTRTDMGRRTPHDRWLQAHDDTPEYVSDFDSWNAKKRQKKTRRKGGSVTRPAFESKRGAETGFSDLPGELAEEELQRENMASYGNSVDTQVRPSDLPAAAEKDDNDVRFSTTRGFGLDFENARQSTESPSEHISQDPSAELPRENTESPRNAKIGYGLDEAKTDHSSDYTPEHIFGDSPADLAEMRADPMQVLRNIIASSYDEATRPSPVESRLRTDKAWAIYKSLDQEAQLDVRLKQELLVWLSTQPSETAVSHCAELYHSIPKSSRSFEVYKAGLAFFAKHGDLSRALDLHQDALENLENGYLISRMLFEHAITESMWQLAMDTAVQHNSTYTDIGQLSQVKVFWLHVSETPKLLEKAAQLTAHLGDIDGLRSASPEYRNFCFRFFKEAVSQEFLQVENDSAAYPSMKTARPPPRRHIRTIFQHIMDMDPAPAKFAEDFLISALRRSSSLHYSRYHQVFSYIYRQYCATPGVRPSGELLYTFLGQVGRYWQSKPAEYHSHNSVDVDTLISDWKQYYGKLGTKAINLLLSQYARFGETERFESLLEYQRSVYPVYEDQRDSLWTLIYLHARRADLDGAQQAFSEVQRINAEHDEKPTLQCWNVLLHAHMRVDDLEGAMTNFYNIVTHTKLQPDSYTFSPLFFMVAQRGDVDGLEDLYEQYDRLAGERRTTDMMLSLMHAHFRNDDNAEGAEKVLHQVISDRAEGEVVGELTACFNALMGFYATRRDIDATMRVYRWMRSEKVPLDGETFGSLMQALLHYRRSDSAFKILNDIMPEHHIQPTAYHYALLMAGLTKQHSYQQALDVYQKMQNVGIKPTLGTRINYLKAKAGLEMRAADGKSTEELENSVPLEDTLKELQHLASQDNAKDIASGEPIKVSDKLDLDDPLAPYFDFLIYIHGERRCFEAAKTLSEQYHDMSGKGKRGETVSIRMLSALMSAQYHANEHDQVEEYWKLARQQADELARVVKIPQFVPPPDESENEPDPLQLEPADQPEQDEPDTSMQPAEGARQDPAQSTAAPKQILDTNKKPSRPQLSLARRHILDRPLQWYIRTLSSQARIGDTIKLVSQLLSQGYTLGKRTWNLFICSLLDTRPPLALLAFVLTERYMIPHFGGWARNTTRPPQPQSRFQRLERMQARYVNRQQIMPEYQTFVRLGAAMLDLRRMESANRKRGDDELPRELRRFVGSTREIRARAARTVYAVQSMPAVPDDTQARYLGSGGR</sequence>
<dbReference type="GO" id="GO:0003729">
    <property type="term" value="F:mRNA binding"/>
    <property type="evidence" value="ECO:0007669"/>
    <property type="project" value="TreeGrafter"/>
</dbReference>
<dbReference type="GO" id="GO:0006396">
    <property type="term" value="P:RNA processing"/>
    <property type="evidence" value="ECO:0007669"/>
    <property type="project" value="TreeGrafter"/>
</dbReference>
<feature type="compositionally biased region" description="Basic residues" evidence="3">
    <location>
        <begin position="167"/>
        <end position="178"/>
    </location>
</feature>
<dbReference type="InterPro" id="IPR011990">
    <property type="entry name" value="TPR-like_helical_dom_sf"/>
</dbReference>
<dbReference type="PANTHER" id="PTHR47934">
    <property type="entry name" value="PENTATRICOPEPTIDE REPEAT-CONTAINING PROTEIN PET309, MITOCHONDRIAL"/>
    <property type="match status" value="1"/>
</dbReference>
<dbReference type="RefSeq" id="XP_064664452.1">
    <property type="nucleotide sequence ID" value="XM_064798218.1"/>
</dbReference>
<dbReference type="Proteomes" id="UP001337655">
    <property type="component" value="Unassembled WGS sequence"/>
</dbReference>
<evidence type="ECO:0000259" key="4">
    <source>
        <dbReference type="Pfam" id="PF23276"/>
    </source>
</evidence>
<dbReference type="InterPro" id="IPR057027">
    <property type="entry name" value="TPR_mt"/>
</dbReference>
<protein>
    <recommendedName>
        <fullName evidence="4">Pentatricopeptide repeat-containing protein-mitochondrial domain-containing protein</fullName>
    </recommendedName>
</protein>
<evidence type="ECO:0000256" key="2">
    <source>
        <dbReference type="PROSITE-ProRule" id="PRU00708"/>
    </source>
</evidence>
<keyword evidence="6" id="KW-1185">Reference proteome</keyword>
<gene>
    <name evidence="5" type="ORF">LTR77_000954</name>
</gene>
<dbReference type="GO" id="GO:0005739">
    <property type="term" value="C:mitochondrion"/>
    <property type="evidence" value="ECO:0007669"/>
    <property type="project" value="TreeGrafter"/>
</dbReference>
<dbReference type="Pfam" id="PF23276">
    <property type="entry name" value="TPR_24"/>
    <property type="match status" value="1"/>
</dbReference>
<feature type="region of interest" description="Disordered" evidence="3">
    <location>
        <begin position="1"/>
        <end position="22"/>
    </location>
</feature>
<feature type="region of interest" description="Disordered" evidence="3">
    <location>
        <begin position="1104"/>
        <end position="1169"/>
    </location>
</feature>
<dbReference type="GO" id="GO:0007005">
    <property type="term" value="P:mitochondrion organization"/>
    <property type="evidence" value="ECO:0007669"/>
    <property type="project" value="TreeGrafter"/>
</dbReference>
<feature type="repeat" description="PPR" evidence="2">
    <location>
        <begin position="915"/>
        <end position="949"/>
    </location>
</feature>
<feature type="region of interest" description="Disordered" evidence="3">
    <location>
        <begin position="166"/>
        <end position="200"/>
    </location>
</feature>
<reference evidence="5 6" key="1">
    <citation type="submission" date="2023-08" db="EMBL/GenBank/DDBJ databases">
        <title>Black Yeasts Isolated from many extreme environments.</title>
        <authorList>
            <person name="Coleine C."/>
            <person name="Stajich J.E."/>
            <person name="Selbmann L."/>
        </authorList>
    </citation>
    <scope>NUCLEOTIDE SEQUENCE [LARGE SCALE GENOMIC DNA]</scope>
    <source>
        <strain evidence="5 6">CCFEE 5935</strain>
    </source>
</reference>
<dbReference type="InterPro" id="IPR051114">
    <property type="entry name" value="Mito_RNA_Proc_CCM1"/>
</dbReference>
<feature type="region of interest" description="Disordered" evidence="3">
    <location>
        <begin position="252"/>
        <end position="285"/>
    </location>
</feature>
<dbReference type="PANTHER" id="PTHR47934:SF6">
    <property type="entry name" value="MITOCHONDRIAL GROUP I INTRON SPLICING FACTOR CCM1-RELATED"/>
    <property type="match status" value="1"/>
</dbReference>
<evidence type="ECO:0000313" key="5">
    <source>
        <dbReference type="EMBL" id="KAK5175814.1"/>
    </source>
</evidence>
<dbReference type="InterPro" id="IPR002885">
    <property type="entry name" value="PPR_rpt"/>
</dbReference>
<evidence type="ECO:0000256" key="3">
    <source>
        <dbReference type="SAM" id="MobiDB-lite"/>
    </source>
</evidence>
<evidence type="ECO:0000313" key="6">
    <source>
        <dbReference type="Proteomes" id="UP001337655"/>
    </source>
</evidence>
<dbReference type="EMBL" id="JAVRRT010000001">
    <property type="protein sequence ID" value="KAK5175814.1"/>
    <property type="molecule type" value="Genomic_DNA"/>
</dbReference>
<accession>A0AAV9PPG8</accession>
<organism evidence="5 6">
    <name type="scientific">Saxophila tyrrhenica</name>
    <dbReference type="NCBI Taxonomy" id="1690608"/>
    <lineage>
        <taxon>Eukaryota</taxon>
        <taxon>Fungi</taxon>
        <taxon>Dikarya</taxon>
        <taxon>Ascomycota</taxon>
        <taxon>Pezizomycotina</taxon>
        <taxon>Dothideomycetes</taxon>
        <taxon>Dothideomycetidae</taxon>
        <taxon>Mycosphaerellales</taxon>
        <taxon>Extremaceae</taxon>
        <taxon>Saxophila</taxon>
    </lineage>
</organism>
<dbReference type="NCBIfam" id="TIGR00756">
    <property type="entry name" value="PPR"/>
    <property type="match status" value="1"/>
</dbReference>
<name>A0AAV9PPG8_9PEZI</name>
<comment type="caution">
    <text evidence="5">The sequence shown here is derived from an EMBL/GenBank/DDBJ whole genome shotgun (WGS) entry which is preliminary data.</text>
</comment>
<evidence type="ECO:0000256" key="1">
    <source>
        <dbReference type="ARBA" id="ARBA00022737"/>
    </source>
</evidence>
<dbReference type="PROSITE" id="PS51375">
    <property type="entry name" value="PPR"/>
    <property type="match status" value="1"/>
</dbReference>
<keyword evidence="1" id="KW-0677">Repeat</keyword>
<feature type="domain" description="Pentatricopeptide repeat-containing protein-mitochondrial" evidence="4">
    <location>
        <begin position="848"/>
        <end position="942"/>
    </location>
</feature>
<dbReference type="Gene3D" id="1.25.40.10">
    <property type="entry name" value="Tetratricopeptide repeat domain"/>
    <property type="match status" value="2"/>
</dbReference>
<dbReference type="SUPFAM" id="SSF48452">
    <property type="entry name" value="TPR-like"/>
    <property type="match status" value="1"/>
</dbReference>